<reference evidence="2 3" key="1">
    <citation type="submission" date="2019-10" db="EMBL/GenBank/DDBJ databases">
        <title>Complete genome sequence of Variovorax paradoxus 5C-2.</title>
        <authorList>
            <person name="Gogoleva N.E."/>
            <person name="Balkin A.S."/>
        </authorList>
    </citation>
    <scope>NUCLEOTIDE SEQUENCE [LARGE SCALE GENOMIC DNA]</scope>
    <source>
        <strain evidence="2 3">5C-2</strain>
    </source>
</reference>
<dbReference type="Pfam" id="PF05229">
    <property type="entry name" value="SCPU"/>
    <property type="match status" value="1"/>
</dbReference>
<dbReference type="RefSeq" id="WP_153285945.1">
    <property type="nucleotide sequence ID" value="NZ_CP045644.1"/>
</dbReference>
<sequence>MSATATPRWPPSGHRRTYTVYGRISAGQYVARGSYGSTITVTITY</sequence>
<gene>
    <name evidence="2" type="ORF">GFK26_12580</name>
</gene>
<dbReference type="AlphaFoldDB" id="A0A5Q0MGL3"/>
<feature type="domain" description="Spore coat protein U/FanG" evidence="1">
    <location>
        <begin position="8"/>
        <end position="42"/>
    </location>
</feature>
<accession>A0A5Q0MGL3</accession>
<name>A0A5Q0MGL3_VARPD</name>
<protein>
    <recommendedName>
        <fullName evidence="1">Spore coat protein U/FanG domain-containing protein</fullName>
    </recommendedName>
</protein>
<evidence type="ECO:0000259" key="1">
    <source>
        <dbReference type="Pfam" id="PF05229"/>
    </source>
</evidence>
<evidence type="ECO:0000313" key="3">
    <source>
        <dbReference type="Proteomes" id="UP000326780"/>
    </source>
</evidence>
<dbReference type="Proteomes" id="UP000326780">
    <property type="component" value="Chromosome"/>
</dbReference>
<evidence type="ECO:0000313" key="2">
    <source>
        <dbReference type="EMBL" id="QFZ87582.1"/>
    </source>
</evidence>
<proteinExistence type="predicted"/>
<dbReference type="EMBL" id="CP045644">
    <property type="protein sequence ID" value="QFZ87582.1"/>
    <property type="molecule type" value="Genomic_DNA"/>
</dbReference>
<dbReference type="InterPro" id="IPR007893">
    <property type="entry name" value="Spore_coat_U/FanG"/>
</dbReference>
<organism evidence="2 3">
    <name type="scientific">Variovorax paradoxus</name>
    <dbReference type="NCBI Taxonomy" id="34073"/>
    <lineage>
        <taxon>Bacteria</taxon>
        <taxon>Pseudomonadati</taxon>
        <taxon>Pseudomonadota</taxon>
        <taxon>Betaproteobacteria</taxon>
        <taxon>Burkholderiales</taxon>
        <taxon>Comamonadaceae</taxon>
        <taxon>Variovorax</taxon>
    </lineage>
</organism>